<name>A0A1K1PK05_9BACT</name>
<evidence type="ECO:0000256" key="7">
    <source>
        <dbReference type="ARBA" id="ARBA00023237"/>
    </source>
</evidence>
<dbReference type="EMBL" id="FPIZ01000005">
    <property type="protein sequence ID" value="SFW47781.1"/>
    <property type="molecule type" value="Genomic_DNA"/>
</dbReference>
<dbReference type="InterPro" id="IPR000531">
    <property type="entry name" value="Beta-barrel_TonB"/>
</dbReference>
<dbReference type="InterPro" id="IPR039426">
    <property type="entry name" value="TonB-dep_rcpt-like"/>
</dbReference>
<evidence type="ECO:0000313" key="13">
    <source>
        <dbReference type="EMBL" id="SFW47781.1"/>
    </source>
</evidence>
<evidence type="ECO:0000256" key="4">
    <source>
        <dbReference type="ARBA" id="ARBA00022692"/>
    </source>
</evidence>
<dbReference type="InterPro" id="IPR036942">
    <property type="entry name" value="Beta-barrel_TonB_sf"/>
</dbReference>
<dbReference type="Gene3D" id="2.40.170.20">
    <property type="entry name" value="TonB-dependent receptor, beta-barrel domain"/>
    <property type="match status" value="1"/>
</dbReference>
<feature type="chain" id="PRO_5012656449" evidence="10">
    <location>
        <begin position="25"/>
        <end position="1081"/>
    </location>
</feature>
<dbReference type="NCBIfam" id="TIGR04057">
    <property type="entry name" value="SusC_RagA_signa"/>
    <property type="match status" value="1"/>
</dbReference>
<evidence type="ECO:0000313" key="15">
    <source>
        <dbReference type="Proteomes" id="UP000183788"/>
    </source>
</evidence>
<dbReference type="Pfam" id="PF13715">
    <property type="entry name" value="CarbopepD_reg_2"/>
    <property type="match status" value="1"/>
</dbReference>
<dbReference type="SUPFAM" id="SSF49464">
    <property type="entry name" value="Carboxypeptidase regulatory domain-like"/>
    <property type="match status" value="1"/>
</dbReference>
<keyword evidence="3 8" id="KW-1134">Transmembrane beta strand</keyword>
<evidence type="ECO:0000256" key="1">
    <source>
        <dbReference type="ARBA" id="ARBA00004571"/>
    </source>
</evidence>
<evidence type="ECO:0000256" key="8">
    <source>
        <dbReference type="PROSITE-ProRule" id="PRU01360"/>
    </source>
</evidence>
<dbReference type="RefSeq" id="WP_072359538.1">
    <property type="nucleotide sequence ID" value="NZ_CBHWAX010000017.1"/>
</dbReference>
<dbReference type="EMBL" id="CP140154">
    <property type="protein sequence ID" value="WQG88403.1"/>
    <property type="molecule type" value="Genomic_DNA"/>
</dbReference>
<dbReference type="PROSITE" id="PS52016">
    <property type="entry name" value="TONB_DEPENDENT_REC_3"/>
    <property type="match status" value="1"/>
</dbReference>
<keyword evidence="4 8" id="KW-0812">Transmembrane</keyword>
<dbReference type="AlphaFoldDB" id="A0A1K1PK05"/>
<dbReference type="STRING" id="1004.SAMN05661012_02040"/>
<reference evidence="13 15" key="1">
    <citation type="submission" date="2016-11" db="EMBL/GenBank/DDBJ databases">
        <authorList>
            <person name="Jaros S."/>
            <person name="Januszkiewicz K."/>
            <person name="Wedrychowicz H."/>
        </authorList>
    </citation>
    <scope>NUCLEOTIDE SEQUENCE [LARGE SCALE GENOMIC DNA]</scope>
    <source>
        <strain evidence="13 15">DSM 784</strain>
    </source>
</reference>
<accession>A0A1K1PK05</accession>
<evidence type="ECO:0000256" key="6">
    <source>
        <dbReference type="ARBA" id="ARBA00023136"/>
    </source>
</evidence>
<evidence type="ECO:0000256" key="9">
    <source>
        <dbReference type="RuleBase" id="RU003357"/>
    </source>
</evidence>
<proteinExistence type="inferred from homology"/>
<feature type="signal peptide" evidence="10">
    <location>
        <begin position="1"/>
        <end position="24"/>
    </location>
</feature>
<evidence type="ECO:0000313" key="16">
    <source>
        <dbReference type="Proteomes" id="UP001326715"/>
    </source>
</evidence>
<dbReference type="GO" id="GO:0009279">
    <property type="term" value="C:cell outer membrane"/>
    <property type="evidence" value="ECO:0007669"/>
    <property type="project" value="UniProtKB-SubCell"/>
</dbReference>
<dbReference type="InterPro" id="IPR012910">
    <property type="entry name" value="Plug_dom"/>
</dbReference>
<feature type="domain" description="TonB-dependent receptor plug" evidence="12">
    <location>
        <begin position="117"/>
        <end position="221"/>
    </location>
</feature>
<keyword evidence="7 8" id="KW-0998">Cell outer membrane</keyword>
<keyword evidence="14" id="KW-0675">Receptor</keyword>
<dbReference type="Proteomes" id="UP000183788">
    <property type="component" value="Unassembled WGS sequence"/>
</dbReference>
<dbReference type="InterPro" id="IPR023996">
    <property type="entry name" value="TonB-dep_OMP_SusC/RagA"/>
</dbReference>
<keyword evidence="10" id="KW-0732">Signal</keyword>
<evidence type="ECO:0000256" key="10">
    <source>
        <dbReference type="SAM" id="SignalP"/>
    </source>
</evidence>
<evidence type="ECO:0000313" key="14">
    <source>
        <dbReference type="EMBL" id="WQG88403.1"/>
    </source>
</evidence>
<keyword evidence="6 8" id="KW-0472">Membrane</keyword>
<dbReference type="InterPro" id="IPR008969">
    <property type="entry name" value="CarboxyPept-like_regulatory"/>
</dbReference>
<comment type="subcellular location">
    <subcellularLocation>
        <location evidence="1 8">Cell outer membrane</location>
        <topology evidence="1 8">Multi-pass membrane protein</topology>
    </subcellularLocation>
</comment>
<dbReference type="InterPro" id="IPR023997">
    <property type="entry name" value="TonB-dep_OMP_SusC/RagA_CS"/>
</dbReference>
<sequence length="1081" mass="118703">MKKHVCRTIIWCWALLLLAGNVLAQTRITGKVTDNASGNPLPGVTVAVKGSNRGGATDPNGHYTIQAKKGDVLVFSFVGYTSQEVRVGDGPTVDVILSEKIGSLDEVVVTGYAVQRKKDLTGAVSVVNVEQITRQPTAQVSNQLQGQVSGIMVLGSGQPGEEPQVRIRGVNTFGNNTPLYVIDGVPTQNIVDINPNDVESMQVLKDAGSASIYGARAANGVIIITTKKGKSGKVKVTYDAFYGRQVPKGGNVWHLLNSQEQANLKWMALKNTDPNVVYNDGLYGSGATPVLPDYIAPGGLKEGDPGTDPSRYKVDPYYKNPSDLDGFYRITKANKQGTDWFHEIFKPAPTTSHNISVSGASEQGSYFLSFYYSNQQGTLKNTYLKRYSIRSNSSFNIGEHVRIGENLEYSVIDNPQIDALTEGSGIGMAFREQPIIPVYDIKGNYGGSFSTNSAQLGNARNPVAIQDRIRNNKGIGNRLLGNVYLEADVLKVFTLRTSFGGEVFSASTHTFTFPEYENAENNKVNSFTEGASSGYNWTWTNTLTYHQKFGRHNITALIGSEAYDNHGRSLTGTTQSYFIFDPNFTNLSTGTGTVTNGSGTYSDGLFSLFGRVDYSYNDRYLLGAVIRRDGSSKFGDNFRYGWFPAVSAGWRISQEAFLKDVSWLSDLKIRGGYGIMGNQLNVESANAFTQYGLNKGSSFYDLNGTSNTLVSGFTKTHIGNPNAKWESNVNSNIGLDASFLKGKLEMSVDYYSKKVKDLLYKPEISATAGRTDPPTVNIAQMENHGIDLSLTATGIHLTKDLTMKANATLTTFKNKIVAISYDAPYFDQESRRFNGSYIIRNAVGQPVSSFFGYKVIGFWNEASEITNANKEAEKATGVTGAEYQSQAALGRFRYADINGDGHITEADRTFLGNPNPDFSYGLNLELDYKNFDFTIFMYGVQGNEIWNQVRWWTDYYANFAGVKSKTALYDSWRPDHHNATAPIQENGNSFSTNNVPNSYLVENGSYLRAKNIGLGYTLPSSTLKRVGIDRFRIYVQAANLFTITKYKGIDPEISGGTTNFGLDEGAYPNQRQYLVGVNVGF</sequence>
<evidence type="ECO:0000256" key="5">
    <source>
        <dbReference type="ARBA" id="ARBA00023077"/>
    </source>
</evidence>
<feature type="domain" description="TonB-dependent receptor-like beta-barrel" evidence="11">
    <location>
        <begin position="446"/>
        <end position="1040"/>
    </location>
</feature>
<keyword evidence="2 8" id="KW-0813">Transport</keyword>
<dbReference type="Gene3D" id="2.60.40.1120">
    <property type="entry name" value="Carboxypeptidase-like, regulatory domain"/>
    <property type="match status" value="1"/>
</dbReference>
<dbReference type="Pfam" id="PF00593">
    <property type="entry name" value="TonB_dep_Rec_b-barrel"/>
    <property type="match status" value="1"/>
</dbReference>
<evidence type="ECO:0000259" key="11">
    <source>
        <dbReference type="Pfam" id="PF00593"/>
    </source>
</evidence>
<organism evidence="13 15">
    <name type="scientific">Chitinophaga sancti</name>
    <dbReference type="NCBI Taxonomy" id="1004"/>
    <lineage>
        <taxon>Bacteria</taxon>
        <taxon>Pseudomonadati</taxon>
        <taxon>Bacteroidota</taxon>
        <taxon>Chitinophagia</taxon>
        <taxon>Chitinophagales</taxon>
        <taxon>Chitinophagaceae</taxon>
        <taxon>Chitinophaga</taxon>
    </lineage>
</organism>
<evidence type="ECO:0000256" key="3">
    <source>
        <dbReference type="ARBA" id="ARBA00022452"/>
    </source>
</evidence>
<reference evidence="14 16" key="2">
    <citation type="submission" date="2023-11" db="EMBL/GenBank/DDBJ databases">
        <title>MicrobeMod: A computational toolkit for identifying prokaryotic methylation and restriction-modification with nanopore sequencing.</title>
        <authorList>
            <person name="Crits-Christoph A."/>
            <person name="Kang S.C."/>
            <person name="Lee H."/>
            <person name="Ostrov N."/>
        </authorList>
    </citation>
    <scope>NUCLEOTIDE SEQUENCE [LARGE SCALE GENOMIC DNA]</scope>
    <source>
        <strain evidence="14 16">ATCC 23090</strain>
    </source>
</reference>
<dbReference type="OrthoDB" id="9768177at2"/>
<keyword evidence="5 9" id="KW-0798">TonB box</keyword>
<dbReference type="Gene3D" id="2.170.130.10">
    <property type="entry name" value="TonB-dependent receptor, plug domain"/>
    <property type="match status" value="1"/>
</dbReference>
<dbReference type="Proteomes" id="UP001326715">
    <property type="component" value="Chromosome"/>
</dbReference>
<comment type="similarity">
    <text evidence="8 9">Belongs to the TonB-dependent receptor family.</text>
</comment>
<dbReference type="SUPFAM" id="SSF56935">
    <property type="entry name" value="Porins"/>
    <property type="match status" value="1"/>
</dbReference>
<protein>
    <submittedName>
        <fullName evidence="14">TonB-dependent receptor</fullName>
    </submittedName>
    <submittedName>
        <fullName evidence="13">TonB-linked outer membrane protein, SusC/RagA family</fullName>
    </submittedName>
</protein>
<evidence type="ECO:0000259" key="12">
    <source>
        <dbReference type="Pfam" id="PF07715"/>
    </source>
</evidence>
<dbReference type="Pfam" id="PF07715">
    <property type="entry name" value="Plug"/>
    <property type="match status" value="1"/>
</dbReference>
<dbReference type="InterPro" id="IPR037066">
    <property type="entry name" value="Plug_dom_sf"/>
</dbReference>
<dbReference type="NCBIfam" id="TIGR04056">
    <property type="entry name" value="OMP_RagA_SusC"/>
    <property type="match status" value="1"/>
</dbReference>
<keyword evidence="16" id="KW-1185">Reference proteome</keyword>
<evidence type="ECO:0000256" key="2">
    <source>
        <dbReference type="ARBA" id="ARBA00022448"/>
    </source>
</evidence>
<gene>
    <name evidence="13" type="ORF">SAMN05661012_02040</name>
    <name evidence="14" type="ORF">SR876_26125</name>
</gene>